<name>B8DTB4_BIFA0</name>
<evidence type="ECO:0000256" key="4">
    <source>
        <dbReference type="ARBA" id="ARBA00023029"/>
    </source>
</evidence>
<gene>
    <name evidence="9" type="primary">gyrA</name>
    <name evidence="9" type="ordered locus">BLA_0953</name>
</gene>
<dbReference type="InterPro" id="IPR006691">
    <property type="entry name" value="GyrA/parC_rep"/>
</dbReference>
<dbReference type="AlphaFoldDB" id="B8DTB4"/>
<organism evidence="9 10">
    <name type="scientific">Bifidobacterium animalis subsp. lactis (strain AD011)</name>
    <dbReference type="NCBI Taxonomy" id="442563"/>
    <lineage>
        <taxon>Bacteria</taxon>
        <taxon>Bacillati</taxon>
        <taxon>Actinomycetota</taxon>
        <taxon>Actinomycetes</taxon>
        <taxon>Bifidobacteriales</taxon>
        <taxon>Bifidobacteriaceae</taxon>
        <taxon>Bifidobacterium</taxon>
    </lineage>
</organism>
<dbReference type="SUPFAM" id="SSF101904">
    <property type="entry name" value="GyrA/ParC C-terminal domain-like"/>
    <property type="match status" value="1"/>
</dbReference>
<keyword evidence="10" id="KW-1185">Reference proteome</keyword>
<dbReference type="PROSITE" id="PS52040">
    <property type="entry name" value="TOPO_IIA"/>
    <property type="match status" value="1"/>
</dbReference>
<dbReference type="Gene3D" id="3.90.199.10">
    <property type="entry name" value="Topoisomerase II, domain 5"/>
    <property type="match status" value="1"/>
</dbReference>
<evidence type="ECO:0000256" key="3">
    <source>
        <dbReference type="ARBA" id="ARBA00012895"/>
    </source>
</evidence>
<dbReference type="GO" id="GO:0003677">
    <property type="term" value="F:DNA binding"/>
    <property type="evidence" value="ECO:0007669"/>
    <property type="project" value="UniProtKB-UniRule"/>
</dbReference>
<proteinExistence type="inferred from homology"/>
<dbReference type="Proteomes" id="UP000002456">
    <property type="component" value="Chromosome"/>
</dbReference>
<dbReference type="Pfam" id="PF03989">
    <property type="entry name" value="DNA_gyraseA_C"/>
    <property type="match status" value="2"/>
</dbReference>
<dbReference type="InterPro" id="IPR013760">
    <property type="entry name" value="Topo_IIA-like_dom_sf"/>
</dbReference>
<dbReference type="EC" id="5.6.2.2" evidence="3"/>
<evidence type="ECO:0000256" key="7">
    <source>
        <dbReference type="PROSITE-ProRule" id="PRU01384"/>
    </source>
</evidence>
<protein>
    <recommendedName>
        <fullName evidence="3">DNA topoisomerase (ATP-hydrolyzing)</fullName>
        <ecNumber evidence="3">5.6.2.2</ecNumber>
    </recommendedName>
</protein>
<dbReference type="Gene3D" id="1.10.268.10">
    <property type="entry name" value="Topoisomerase, domain 3"/>
    <property type="match status" value="1"/>
</dbReference>
<feature type="domain" description="Topo IIA-type catalytic" evidence="8">
    <location>
        <begin position="46"/>
        <end position="510"/>
    </location>
</feature>
<evidence type="ECO:0000256" key="1">
    <source>
        <dbReference type="ARBA" id="ARBA00000185"/>
    </source>
</evidence>
<dbReference type="Pfam" id="PF00521">
    <property type="entry name" value="DNA_topoisoIV"/>
    <property type="match status" value="1"/>
</dbReference>
<accession>B8DTB4</accession>
<dbReference type="InterPro" id="IPR050220">
    <property type="entry name" value="Type_II_DNA_Topoisomerases"/>
</dbReference>
<dbReference type="RefSeq" id="WP_012619886.1">
    <property type="nucleotide sequence ID" value="NC_011835.1"/>
</dbReference>
<keyword evidence="5 7" id="KW-0238">DNA-binding</keyword>
<dbReference type="InterPro" id="IPR002205">
    <property type="entry name" value="Topo_IIA_dom_A"/>
</dbReference>
<reference evidence="9 10" key="1">
    <citation type="journal article" date="2009" name="J. Bacteriol.">
        <title>Genome sequence of the probiotic bacterium Bifidobacterium animalis subsp. lactis AD011.</title>
        <authorList>
            <person name="Kim J.F."/>
            <person name="Jeong H."/>
            <person name="Yu D.S."/>
            <person name="Choi S.-H."/>
            <person name="Hur C.-G."/>
            <person name="Park M.-S."/>
            <person name="Yoon S.H."/>
            <person name="Kim D.-W."/>
            <person name="Ji G.E."/>
            <person name="Park H.-S."/>
            <person name="Oh T.K."/>
        </authorList>
    </citation>
    <scope>NUCLEOTIDE SEQUENCE [LARGE SCALE GENOMIC DNA]</scope>
    <source>
        <strain evidence="9 10">AD011</strain>
    </source>
</reference>
<dbReference type="SMART" id="SM00434">
    <property type="entry name" value="TOP4c"/>
    <property type="match status" value="1"/>
</dbReference>
<dbReference type="InterPro" id="IPR013758">
    <property type="entry name" value="Topo_IIA_A/C_ab"/>
</dbReference>
<dbReference type="InterPro" id="IPR013757">
    <property type="entry name" value="Topo_IIA_A_a_sf"/>
</dbReference>
<dbReference type="GO" id="GO:0005737">
    <property type="term" value="C:cytoplasm"/>
    <property type="evidence" value="ECO:0007669"/>
    <property type="project" value="TreeGrafter"/>
</dbReference>
<dbReference type="GO" id="GO:0009330">
    <property type="term" value="C:DNA topoisomerase type II (double strand cut, ATP-hydrolyzing) complex"/>
    <property type="evidence" value="ECO:0007669"/>
    <property type="project" value="TreeGrafter"/>
</dbReference>
<evidence type="ECO:0000259" key="8">
    <source>
        <dbReference type="PROSITE" id="PS52040"/>
    </source>
</evidence>
<dbReference type="Gene3D" id="3.30.1360.40">
    <property type="match status" value="1"/>
</dbReference>
<evidence type="ECO:0000256" key="5">
    <source>
        <dbReference type="ARBA" id="ARBA00023125"/>
    </source>
</evidence>
<dbReference type="KEGG" id="bla:BLA_0953"/>
<comment type="similarity">
    <text evidence="2">Belongs to the type II topoisomerase GyrA/ParC subunit family.</text>
</comment>
<sequence length="982" mass="106019">MTRRRQAAAGYDPRQVEEHIVETPLAEEMSKSFLEYAYSVIYARALPDARDGMKPVQRRIVYQMGQMNLLPTRPYMKSARVVGEVMGKLHPHGDSAIYEAMVRLAQPFAMRLPLVDGHGNFGSLDDGPAASRYTEARLAPAALGMNADIDEDTVDFVPNYDNKLKEPTVLPSAIPNLLVNGASGIAVGMATNMATHNLGEVVAAAKYVMKHPDATLDDLMQYVPGPDWPGGGIIIGRQGIRDAYETGRGVVTTRSATHVENLTARKKAIVVTQLPYMVGPERVLERISEGVKNHKLDGISGAIDLTDRHNGTRIVIELKTGFDPAAVLAQLFKHTPLQENFAINNVALVNGRPHTLGLRSLLDVWIEHRRGVIRRRSEFRRQKALDRLHLVEGLLLALVDIDEVIRVIRSSDDAEAAKNGLMSRFSLDDIQAQYILDLRLRRLTKMSRIELESERDELQSSITELERILGSAALLDGVVIDEMDKAVATYGTPRRTVLLDEGDDGRLVPVVAHGDDMPSDAALDAARHAENVLDAADAVAAARKAGETAEALRIEDEPCVIALSASGLIARMSIDALTIWAKRGAHTEKREPDDVIVSLMPARTRADYALVTSAGRMVLAHVVELPNLEVTGHLSLTGGIEATELLTSTESTDPVPGERVIATLALRDTVGQDDTAAQLPPVGLGTRNGIVKRWNRESPTTMDSWSIIDLKDGDELLVAADAHDDDRFVFVSSDSSLLTYEARNVRPQGRTAAGMAGIHLADGCTVLSCAVVAHADVEWHDAEHDDAGNLLSPASGAVVLTVAGDVDALPGTENGAAKVTPLELYPTKGRATGGVRSQRFLKGQNTLIRACVGSYPLLAATSGGHPVELPAPAILESNARTDSKRRAAVKPIRRPGSLVVLRQGRAVLYAALWSGRIVAFEPSPSVLKTAATALEQTCSRLHGASITFRDCNGVPLQGGNAMSDALRHAGFTPSPQGLRLYR</sequence>
<dbReference type="STRING" id="442563.BLA_0953"/>
<dbReference type="EMBL" id="CP001213">
    <property type="protein sequence ID" value="ACL29243.1"/>
    <property type="molecule type" value="Genomic_DNA"/>
</dbReference>
<dbReference type="PANTHER" id="PTHR43493">
    <property type="entry name" value="DNA GYRASE/TOPOISOMERASE SUBUNIT A"/>
    <property type="match status" value="1"/>
</dbReference>
<dbReference type="PANTHER" id="PTHR43493:SF5">
    <property type="entry name" value="DNA GYRASE SUBUNIT A, CHLOROPLASTIC_MITOCHONDRIAL"/>
    <property type="match status" value="1"/>
</dbReference>
<evidence type="ECO:0000256" key="2">
    <source>
        <dbReference type="ARBA" id="ARBA00008263"/>
    </source>
</evidence>
<dbReference type="HOGENOM" id="CLU_002977_6_1_11"/>
<feature type="active site" description="O-(5'-phospho-DNA)-tyrosine intermediate" evidence="7">
    <location>
        <position position="133"/>
    </location>
</feature>
<dbReference type="SUPFAM" id="SSF56719">
    <property type="entry name" value="Type II DNA topoisomerase"/>
    <property type="match status" value="1"/>
</dbReference>
<dbReference type="FunFam" id="1.10.268.10:FF:000001">
    <property type="entry name" value="DNA gyrase subunit A"/>
    <property type="match status" value="1"/>
</dbReference>
<dbReference type="CDD" id="cd00187">
    <property type="entry name" value="TOP4c"/>
    <property type="match status" value="1"/>
</dbReference>
<evidence type="ECO:0000313" key="9">
    <source>
        <dbReference type="EMBL" id="ACL29243.1"/>
    </source>
</evidence>
<dbReference type="GO" id="GO:0005524">
    <property type="term" value="F:ATP binding"/>
    <property type="evidence" value="ECO:0007669"/>
    <property type="project" value="InterPro"/>
</dbReference>
<dbReference type="GO" id="GO:0006265">
    <property type="term" value="P:DNA topological change"/>
    <property type="evidence" value="ECO:0007669"/>
    <property type="project" value="UniProtKB-UniRule"/>
</dbReference>
<dbReference type="GO" id="GO:0034335">
    <property type="term" value="F:DNA negative supercoiling activity"/>
    <property type="evidence" value="ECO:0007669"/>
    <property type="project" value="UniProtKB-ARBA"/>
</dbReference>
<dbReference type="Gene3D" id="2.120.10.90">
    <property type="entry name" value="DNA gyrase/topoisomerase IV, subunit A, C-terminal"/>
    <property type="match status" value="1"/>
</dbReference>
<comment type="catalytic activity">
    <reaction evidence="1 7">
        <text>ATP-dependent breakage, passage and rejoining of double-stranded DNA.</text>
        <dbReference type="EC" id="5.6.2.2"/>
    </reaction>
</comment>
<evidence type="ECO:0000313" key="10">
    <source>
        <dbReference type="Proteomes" id="UP000002456"/>
    </source>
</evidence>
<keyword evidence="4 7" id="KW-0799">Topoisomerase</keyword>
<evidence type="ECO:0000256" key="6">
    <source>
        <dbReference type="ARBA" id="ARBA00023235"/>
    </source>
</evidence>
<keyword evidence="6 7" id="KW-0413">Isomerase</keyword>
<dbReference type="InterPro" id="IPR035516">
    <property type="entry name" value="Gyrase/topoIV_suA_C"/>
</dbReference>
<dbReference type="NCBIfam" id="NF004044">
    <property type="entry name" value="PRK05561.1"/>
    <property type="match status" value="1"/>
</dbReference>